<dbReference type="VEuPathDB" id="FungiDB:ASPZODRAFT_1110696"/>
<feature type="chain" id="PRO_5011956611" description="Cytochrome P450" evidence="5">
    <location>
        <begin position="17"/>
        <end position="398"/>
    </location>
</feature>
<evidence type="ECO:0008006" key="8">
    <source>
        <dbReference type="Google" id="ProtNLM"/>
    </source>
</evidence>
<protein>
    <recommendedName>
        <fullName evidence="8">Cytochrome P450</fullName>
    </recommendedName>
</protein>
<dbReference type="AlphaFoldDB" id="A0A1L9SSP7"/>
<evidence type="ECO:0000313" key="7">
    <source>
        <dbReference type="Proteomes" id="UP000184188"/>
    </source>
</evidence>
<keyword evidence="3" id="KW-0560">Oxidoreductase</keyword>
<keyword evidence="2" id="KW-0479">Metal-binding</keyword>
<dbReference type="RefSeq" id="XP_022584634.1">
    <property type="nucleotide sequence ID" value="XM_022721013.1"/>
</dbReference>
<dbReference type="GO" id="GO:0044550">
    <property type="term" value="P:secondary metabolite biosynthetic process"/>
    <property type="evidence" value="ECO:0007669"/>
    <property type="project" value="UniProtKB-ARBA"/>
</dbReference>
<dbReference type="GeneID" id="34607478"/>
<dbReference type="PANTHER" id="PTHR24305:SF235">
    <property type="entry name" value="CYTOCHROME P450 MONOOXYGENASE APDB-RELATED"/>
    <property type="match status" value="1"/>
</dbReference>
<keyword evidence="7" id="KW-1185">Reference proteome</keyword>
<dbReference type="EMBL" id="KV878337">
    <property type="protein sequence ID" value="OJJ50124.1"/>
    <property type="molecule type" value="Genomic_DNA"/>
</dbReference>
<dbReference type="Pfam" id="PF00067">
    <property type="entry name" value="p450"/>
    <property type="match status" value="1"/>
</dbReference>
<dbReference type="STRING" id="1073090.A0A1L9SSP7"/>
<dbReference type="Gene3D" id="1.10.630.10">
    <property type="entry name" value="Cytochrome P450"/>
    <property type="match status" value="2"/>
</dbReference>
<accession>A0A1L9SSP7</accession>
<evidence type="ECO:0000256" key="3">
    <source>
        <dbReference type="ARBA" id="ARBA00023002"/>
    </source>
</evidence>
<evidence type="ECO:0000313" key="6">
    <source>
        <dbReference type="EMBL" id="OJJ50124.1"/>
    </source>
</evidence>
<keyword evidence="4" id="KW-0408">Iron</keyword>
<dbReference type="GO" id="GO:0020037">
    <property type="term" value="F:heme binding"/>
    <property type="evidence" value="ECO:0007669"/>
    <property type="project" value="InterPro"/>
</dbReference>
<sequence>MLPLIAVLVLPVVALCNYLRLRRIPGPVSAGISSLWGIYNRRRPGYAREMARLHQRYGPVVRTGPNAVSVSDPTAVATIVDRESSEVRHEMSVDRLPAAPFHHPQDTVIYETAIDQCVGPLFDSLRQHQAAGLSVIFSTFTTELANRLAHSPHLSYRTQNDTQHQLRHASRQRASRVFAMVEYWLLKSPTAQLKRKRYGGARTCICRTAAPGLALSSADELPGPAAATYNSDASPLTSTVRTLLDHPSVAIRLLHELDVAYIQGHLSDQPRWAELNQLPYLDAVLKECTRCFADENRILSGTTIPRDGVSLSTGHHLPQGATVECSVYLLRHNHDLFGLDTHAFNPDRWLVGRSDQQRLLNDAFRALYCSMWTDFERQLVWLVLKKLIPVVVREMEIN</sequence>
<dbReference type="SUPFAM" id="SSF48264">
    <property type="entry name" value="Cytochrome P450"/>
    <property type="match status" value="1"/>
</dbReference>
<organism evidence="6 7">
    <name type="scientific">Penicilliopsis zonata CBS 506.65</name>
    <dbReference type="NCBI Taxonomy" id="1073090"/>
    <lineage>
        <taxon>Eukaryota</taxon>
        <taxon>Fungi</taxon>
        <taxon>Dikarya</taxon>
        <taxon>Ascomycota</taxon>
        <taxon>Pezizomycotina</taxon>
        <taxon>Eurotiomycetes</taxon>
        <taxon>Eurotiomycetidae</taxon>
        <taxon>Eurotiales</taxon>
        <taxon>Aspergillaceae</taxon>
        <taxon>Penicilliopsis</taxon>
    </lineage>
</organism>
<gene>
    <name evidence="6" type="ORF">ASPZODRAFT_1110696</name>
</gene>
<evidence type="ECO:0000256" key="5">
    <source>
        <dbReference type="SAM" id="SignalP"/>
    </source>
</evidence>
<name>A0A1L9SSP7_9EURO</name>
<feature type="signal peptide" evidence="5">
    <location>
        <begin position="1"/>
        <end position="16"/>
    </location>
</feature>
<proteinExistence type="predicted"/>
<dbReference type="Proteomes" id="UP000184188">
    <property type="component" value="Unassembled WGS sequence"/>
</dbReference>
<dbReference type="GO" id="GO:0004497">
    <property type="term" value="F:monooxygenase activity"/>
    <property type="evidence" value="ECO:0007669"/>
    <property type="project" value="InterPro"/>
</dbReference>
<dbReference type="GO" id="GO:0016705">
    <property type="term" value="F:oxidoreductase activity, acting on paired donors, with incorporation or reduction of molecular oxygen"/>
    <property type="evidence" value="ECO:0007669"/>
    <property type="project" value="InterPro"/>
</dbReference>
<dbReference type="InterPro" id="IPR050121">
    <property type="entry name" value="Cytochrome_P450_monoxygenase"/>
</dbReference>
<keyword evidence="5" id="KW-0732">Signal</keyword>
<reference evidence="7" key="1">
    <citation type="journal article" date="2017" name="Genome Biol.">
        <title>Comparative genomics reveals high biological diversity and specific adaptations in the industrially and medically important fungal genus Aspergillus.</title>
        <authorList>
            <person name="de Vries R.P."/>
            <person name="Riley R."/>
            <person name="Wiebenga A."/>
            <person name="Aguilar-Osorio G."/>
            <person name="Amillis S."/>
            <person name="Uchima C.A."/>
            <person name="Anderluh G."/>
            <person name="Asadollahi M."/>
            <person name="Askin M."/>
            <person name="Barry K."/>
            <person name="Battaglia E."/>
            <person name="Bayram O."/>
            <person name="Benocci T."/>
            <person name="Braus-Stromeyer S.A."/>
            <person name="Caldana C."/>
            <person name="Canovas D."/>
            <person name="Cerqueira G.C."/>
            <person name="Chen F."/>
            <person name="Chen W."/>
            <person name="Choi C."/>
            <person name="Clum A."/>
            <person name="Dos Santos R.A."/>
            <person name="Damasio A.R."/>
            <person name="Diallinas G."/>
            <person name="Emri T."/>
            <person name="Fekete E."/>
            <person name="Flipphi M."/>
            <person name="Freyberg S."/>
            <person name="Gallo A."/>
            <person name="Gournas C."/>
            <person name="Habgood R."/>
            <person name="Hainaut M."/>
            <person name="Harispe M.L."/>
            <person name="Henrissat B."/>
            <person name="Hilden K.S."/>
            <person name="Hope R."/>
            <person name="Hossain A."/>
            <person name="Karabika E."/>
            <person name="Karaffa L."/>
            <person name="Karanyi Z."/>
            <person name="Krasevec N."/>
            <person name="Kuo A."/>
            <person name="Kusch H."/>
            <person name="LaButti K."/>
            <person name="Lagendijk E.L."/>
            <person name="Lapidus A."/>
            <person name="Levasseur A."/>
            <person name="Lindquist E."/>
            <person name="Lipzen A."/>
            <person name="Logrieco A.F."/>
            <person name="MacCabe A."/>
            <person name="Maekelae M.R."/>
            <person name="Malavazi I."/>
            <person name="Melin P."/>
            <person name="Meyer V."/>
            <person name="Mielnichuk N."/>
            <person name="Miskei M."/>
            <person name="Molnar A.P."/>
            <person name="Mule G."/>
            <person name="Ngan C.Y."/>
            <person name="Orejas M."/>
            <person name="Orosz E."/>
            <person name="Ouedraogo J.P."/>
            <person name="Overkamp K.M."/>
            <person name="Park H.-S."/>
            <person name="Perrone G."/>
            <person name="Piumi F."/>
            <person name="Punt P.J."/>
            <person name="Ram A.F."/>
            <person name="Ramon A."/>
            <person name="Rauscher S."/>
            <person name="Record E."/>
            <person name="Riano-Pachon D.M."/>
            <person name="Robert V."/>
            <person name="Roehrig J."/>
            <person name="Ruller R."/>
            <person name="Salamov A."/>
            <person name="Salih N.S."/>
            <person name="Samson R.A."/>
            <person name="Sandor E."/>
            <person name="Sanguinetti M."/>
            <person name="Schuetze T."/>
            <person name="Sepcic K."/>
            <person name="Shelest E."/>
            <person name="Sherlock G."/>
            <person name="Sophianopoulou V."/>
            <person name="Squina F.M."/>
            <person name="Sun H."/>
            <person name="Susca A."/>
            <person name="Todd R.B."/>
            <person name="Tsang A."/>
            <person name="Unkles S.E."/>
            <person name="van de Wiele N."/>
            <person name="van Rossen-Uffink D."/>
            <person name="Oliveira J.V."/>
            <person name="Vesth T.C."/>
            <person name="Visser J."/>
            <person name="Yu J.-H."/>
            <person name="Zhou M."/>
            <person name="Andersen M.R."/>
            <person name="Archer D.B."/>
            <person name="Baker S.E."/>
            <person name="Benoit I."/>
            <person name="Brakhage A.A."/>
            <person name="Braus G.H."/>
            <person name="Fischer R."/>
            <person name="Frisvad J.C."/>
            <person name="Goldman G.H."/>
            <person name="Houbraken J."/>
            <person name="Oakley B."/>
            <person name="Pocsi I."/>
            <person name="Scazzocchio C."/>
            <person name="Seiboth B."/>
            <person name="vanKuyk P.A."/>
            <person name="Wortman J."/>
            <person name="Dyer P.S."/>
            <person name="Grigoriev I.V."/>
        </authorList>
    </citation>
    <scope>NUCLEOTIDE SEQUENCE [LARGE SCALE GENOMIC DNA]</scope>
    <source>
        <strain evidence="7">CBS 506.65</strain>
    </source>
</reference>
<evidence type="ECO:0000256" key="4">
    <source>
        <dbReference type="ARBA" id="ARBA00023004"/>
    </source>
</evidence>
<dbReference type="GO" id="GO:0005506">
    <property type="term" value="F:iron ion binding"/>
    <property type="evidence" value="ECO:0007669"/>
    <property type="project" value="InterPro"/>
</dbReference>
<comment type="cofactor">
    <cofactor evidence="1">
        <name>heme</name>
        <dbReference type="ChEBI" id="CHEBI:30413"/>
    </cofactor>
</comment>
<dbReference type="InterPro" id="IPR036396">
    <property type="entry name" value="Cyt_P450_sf"/>
</dbReference>
<evidence type="ECO:0000256" key="1">
    <source>
        <dbReference type="ARBA" id="ARBA00001971"/>
    </source>
</evidence>
<dbReference type="OrthoDB" id="3934656at2759"/>
<dbReference type="PANTHER" id="PTHR24305">
    <property type="entry name" value="CYTOCHROME P450"/>
    <property type="match status" value="1"/>
</dbReference>
<dbReference type="InterPro" id="IPR001128">
    <property type="entry name" value="Cyt_P450"/>
</dbReference>
<evidence type="ECO:0000256" key="2">
    <source>
        <dbReference type="ARBA" id="ARBA00022723"/>
    </source>
</evidence>